<accession>A0A5C3KXR7</accession>
<name>A0A5C3KXR7_COPMA</name>
<protein>
    <submittedName>
        <fullName evidence="2">Uncharacterized protein</fullName>
    </submittedName>
</protein>
<dbReference type="CDD" id="cd21075">
    <property type="entry name" value="DBD_XPA-like"/>
    <property type="match status" value="1"/>
</dbReference>
<evidence type="ECO:0000313" key="2">
    <source>
        <dbReference type="EMBL" id="TFK25356.1"/>
    </source>
</evidence>
<evidence type="ECO:0000256" key="1">
    <source>
        <dbReference type="SAM" id="MobiDB-lite"/>
    </source>
</evidence>
<dbReference type="Proteomes" id="UP000307440">
    <property type="component" value="Unassembled WGS sequence"/>
</dbReference>
<dbReference type="EMBL" id="ML210187">
    <property type="protein sequence ID" value="TFK25356.1"/>
    <property type="molecule type" value="Genomic_DNA"/>
</dbReference>
<feature type="compositionally biased region" description="Polar residues" evidence="1">
    <location>
        <begin position="1"/>
        <end position="22"/>
    </location>
</feature>
<dbReference type="OrthoDB" id="3058642at2759"/>
<keyword evidence="3" id="KW-1185">Reference proteome</keyword>
<evidence type="ECO:0000313" key="3">
    <source>
        <dbReference type="Proteomes" id="UP000307440"/>
    </source>
</evidence>
<organism evidence="2 3">
    <name type="scientific">Coprinopsis marcescibilis</name>
    <name type="common">Agaric fungus</name>
    <name type="synonym">Psathyrella marcescibilis</name>
    <dbReference type="NCBI Taxonomy" id="230819"/>
    <lineage>
        <taxon>Eukaryota</taxon>
        <taxon>Fungi</taxon>
        <taxon>Dikarya</taxon>
        <taxon>Basidiomycota</taxon>
        <taxon>Agaricomycotina</taxon>
        <taxon>Agaricomycetes</taxon>
        <taxon>Agaricomycetidae</taxon>
        <taxon>Agaricales</taxon>
        <taxon>Agaricineae</taxon>
        <taxon>Psathyrellaceae</taxon>
        <taxon>Coprinopsis</taxon>
    </lineage>
</organism>
<feature type="compositionally biased region" description="Basic and acidic residues" evidence="1">
    <location>
        <begin position="35"/>
        <end position="45"/>
    </location>
</feature>
<sequence>MPKVPTTPSRAAQKSATAQSLPELQKGAASAAKKPHFEPKDESNWRKSRIPINSKAHQRRTALAETWGHHSTDLALTDGFPSTEAGFKAFLYREQDVERLAWRKYGGPEEFAAMLGDCEKKYKKRWPSKQFPQPAAYNPSSARGWVDALTLPPSYYTTLASVEDRVKSKLVQKAHGDEWLWHACLKAWRRTLSTYEDYIPIPGQTHLHYCEAACNVLPTYPPRINPPQPLPPSFQNLQGVLDEAPDFRPMEEDYITHPAIEQCDDHVDGWTWYEWTTQYLERVFHALITIIKHHGVGPTGWKAARWMVYDAHSRSLGGITSKLVRGDWVPDSDEAFHWLEGQGKESYFSIPNLVYRYPAKFKEYYALLPTSDCQ</sequence>
<reference evidence="2 3" key="1">
    <citation type="journal article" date="2019" name="Nat. Ecol. Evol.">
        <title>Megaphylogeny resolves global patterns of mushroom evolution.</title>
        <authorList>
            <person name="Varga T."/>
            <person name="Krizsan K."/>
            <person name="Foldi C."/>
            <person name="Dima B."/>
            <person name="Sanchez-Garcia M."/>
            <person name="Sanchez-Ramirez S."/>
            <person name="Szollosi G.J."/>
            <person name="Szarkandi J.G."/>
            <person name="Papp V."/>
            <person name="Albert L."/>
            <person name="Andreopoulos W."/>
            <person name="Angelini C."/>
            <person name="Antonin V."/>
            <person name="Barry K.W."/>
            <person name="Bougher N.L."/>
            <person name="Buchanan P."/>
            <person name="Buyck B."/>
            <person name="Bense V."/>
            <person name="Catcheside P."/>
            <person name="Chovatia M."/>
            <person name="Cooper J."/>
            <person name="Damon W."/>
            <person name="Desjardin D."/>
            <person name="Finy P."/>
            <person name="Geml J."/>
            <person name="Haridas S."/>
            <person name="Hughes K."/>
            <person name="Justo A."/>
            <person name="Karasinski D."/>
            <person name="Kautmanova I."/>
            <person name="Kiss B."/>
            <person name="Kocsube S."/>
            <person name="Kotiranta H."/>
            <person name="LaButti K.M."/>
            <person name="Lechner B.E."/>
            <person name="Liimatainen K."/>
            <person name="Lipzen A."/>
            <person name="Lukacs Z."/>
            <person name="Mihaltcheva S."/>
            <person name="Morgado L.N."/>
            <person name="Niskanen T."/>
            <person name="Noordeloos M.E."/>
            <person name="Ohm R.A."/>
            <person name="Ortiz-Santana B."/>
            <person name="Ovrebo C."/>
            <person name="Racz N."/>
            <person name="Riley R."/>
            <person name="Savchenko A."/>
            <person name="Shiryaev A."/>
            <person name="Soop K."/>
            <person name="Spirin V."/>
            <person name="Szebenyi C."/>
            <person name="Tomsovsky M."/>
            <person name="Tulloss R.E."/>
            <person name="Uehling J."/>
            <person name="Grigoriev I.V."/>
            <person name="Vagvolgyi C."/>
            <person name="Papp T."/>
            <person name="Martin F.M."/>
            <person name="Miettinen O."/>
            <person name="Hibbett D.S."/>
            <person name="Nagy L.G."/>
        </authorList>
    </citation>
    <scope>NUCLEOTIDE SEQUENCE [LARGE SCALE GENOMIC DNA]</scope>
    <source>
        <strain evidence="2 3">CBS 121175</strain>
    </source>
</reference>
<gene>
    <name evidence="2" type="ORF">FA15DRAFT_737461</name>
</gene>
<proteinExistence type="predicted"/>
<feature type="region of interest" description="Disordered" evidence="1">
    <location>
        <begin position="1"/>
        <end position="49"/>
    </location>
</feature>
<dbReference type="AlphaFoldDB" id="A0A5C3KXR7"/>